<dbReference type="InterPro" id="IPR016286">
    <property type="entry name" value="FUC_metazoa-typ"/>
</dbReference>
<dbReference type="GO" id="GO:0004560">
    <property type="term" value="F:alpha-L-fucosidase activity"/>
    <property type="evidence" value="ECO:0007669"/>
    <property type="project" value="InterPro"/>
</dbReference>
<dbReference type="SUPFAM" id="SSF51445">
    <property type="entry name" value="(Trans)glycosidases"/>
    <property type="match status" value="1"/>
</dbReference>
<evidence type="ECO:0000313" key="10">
    <source>
        <dbReference type="Proteomes" id="UP000031802"/>
    </source>
</evidence>
<reference evidence="9 10" key="2">
    <citation type="journal article" date="2015" name="PLoS ONE">
        <title>Whole-Genome Optical Mapping and Finished Genome Sequence of Sphingobacterium deserti sp. nov., a New Species Isolated from the Western Desert of China.</title>
        <authorList>
            <person name="Teng C."/>
            <person name="Zhou Z."/>
            <person name="Molnar I."/>
            <person name="Li X."/>
            <person name="Tang R."/>
            <person name="Chen M."/>
            <person name="Wang L."/>
            <person name="Su S."/>
            <person name="Zhang W."/>
            <person name="Lin M."/>
        </authorList>
    </citation>
    <scope>NUCLEOTIDE SEQUENCE [LARGE SCALE GENOMIC DNA]</scope>
    <source>
        <strain evidence="10">ACCC05744</strain>
    </source>
</reference>
<evidence type="ECO:0000256" key="1">
    <source>
        <dbReference type="ARBA" id="ARBA00004071"/>
    </source>
</evidence>
<dbReference type="STRING" id="1229276.DI53_2875"/>
<dbReference type="AlphaFoldDB" id="A0A0B8T653"/>
<evidence type="ECO:0000313" key="9">
    <source>
        <dbReference type="EMBL" id="KGE13344.1"/>
    </source>
</evidence>
<dbReference type="InterPro" id="IPR017853">
    <property type="entry name" value="GH"/>
</dbReference>
<dbReference type="GO" id="GO:0005764">
    <property type="term" value="C:lysosome"/>
    <property type="evidence" value="ECO:0007669"/>
    <property type="project" value="TreeGrafter"/>
</dbReference>
<comment type="similarity">
    <text evidence="2">Belongs to the glycosyl hydrolase 29 family.</text>
</comment>
<sequence length="502" mass="57611">MKLKISIKIACFLSAFMVCINVYGQQNTPNKERLELRHGSHREGKRNDAEMQRWRDYGLGQFIHWGVYAIPGGAWDGISYNGAAEWIRSWSEKSGAPKDWRATYDKLYKQFNPQHFDAKIWAKQAKKMGARYMIFTTKHHDGFCLWPSKYTKYTIVNSPYKKDIVKEVVEAYAAEGIDVYLYFSIIFWNHPGYRSTVPKAPHDSLAYESFKEFTRNQLVELLQNYPQTKGLWFDGSWDAAWVNQAAWTDKLETELRQLKPGLIIGSRFRADEYGKRHFDSNGIMMGDYEQGWERKLPTTIDDTHGNDWDCVMTIPPNQWGYNADWKSSYIKTPYDLIAMLMQANSLNGNFVINFGPDGQGAIRPEESAIAAKVGEWMQINSEAVYGVTHANFPKPDYGVLTKKDTTLYVTVFNRPINNIVRLAIPKSSKEIPGKAYLLVNNVPLDLSAVNMGLDRDNNMYYDVALPVGFSAAEMPFVIVVQLEQSKESGSRYRDALTYLRRS</sequence>
<dbReference type="GO" id="GO:0006004">
    <property type="term" value="P:fucose metabolic process"/>
    <property type="evidence" value="ECO:0007669"/>
    <property type="project" value="InterPro"/>
</dbReference>
<evidence type="ECO:0000256" key="7">
    <source>
        <dbReference type="SAM" id="SignalP"/>
    </source>
</evidence>
<feature type="signal peptide" evidence="7">
    <location>
        <begin position="1"/>
        <end position="24"/>
    </location>
</feature>
<keyword evidence="10" id="KW-1185">Reference proteome</keyword>
<reference evidence="10" key="1">
    <citation type="submission" date="2014-04" db="EMBL/GenBank/DDBJ databases">
        <title>Whole-Genome optical mapping and complete genome sequence of Sphingobacterium deserti sp. nov., a new spaces isolated from desert in the west of China.</title>
        <authorList>
            <person name="Teng C."/>
            <person name="Zhou Z."/>
            <person name="Li X."/>
            <person name="Chen M."/>
            <person name="Lin M."/>
            <person name="Wang L."/>
            <person name="Su S."/>
            <person name="Zhang C."/>
            <person name="Zhang W."/>
        </authorList>
    </citation>
    <scope>NUCLEOTIDE SEQUENCE [LARGE SCALE GENOMIC DNA]</scope>
    <source>
        <strain evidence="10">ACCC05744</strain>
    </source>
</reference>
<feature type="domain" description="Glycoside hydrolase family 29 N-terminal" evidence="8">
    <location>
        <begin position="48"/>
        <end position="382"/>
    </location>
</feature>
<keyword evidence="6" id="KW-0326">Glycosidase</keyword>
<evidence type="ECO:0000259" key="8">
    <source>
        <dbReference type="Pfam" id="PF01120"/>
    </source>
</evidence>
<comment type="function">
    <text evidence="1">Alpha-L-fucosidase is responsible for hydrolyzing the alpha-1,6-linked fucose joined to the reducing-end N-acetylglucosamine of the carbohydrate moieties of glycoproteins.</text>
</comment>
<dbReference type="OrthoDB" id="107551at2"/>
<dbReference type="InterPro" id="IPR000933">
    <property type="entry name" value="Glyco_hydro_29"/>
</dbReference>
<accession>A0A0B8T653</accession>
<feature type="chain" id="PRO_5002124207" description="alpha-L-fucosidase" evidence="7">
    <location>
        <begin position="25"/>
        <end position="502"/>
    </location>
</feature>
<dbReference type="InterPro" id="IPR013780">
    <property type="entry name" value="Glyco_hydro_b"/>
</dbReference>
<evidence type="ECO:0000256" key="3">
    <source>
        <dbReference type="ARBA" id="ARBA00012662"/>
    </source>
</evidence>
<dbReference type="InterPro" id="IPR057739">
    <property type="entry name" value="Glyco_hydro_29_N"/>
</dbReference>
<dbReference type="Proteomes" id="UP000031802">
    <property type="component" value="Unassembled WGS sequence"/>
</dbReference>
<gene>
    <name evidence="9" type="ORF">DI53_2875</name>
</gene>
<dbReference type="PANTHER" id="PTHR10030">
    <property type="entry name" value="ALPHA-L-FUCOSIDASE"/>
    <property type="match status" value="1"/>
</dbReference>
<evidence type="ECO:0000256" key="4">
    <source>
        <dbReference type="ARBA" id="ARBA00022729"/>
    </source>
</evidence>
<organism evidence="9 10">
    <name type="scientific">Sphingobacterium deserti</name>
    <dbReference type="NCBI Taxonomy" id="1229276"/>
    <lineage>
        <taxon>Bacteria</taxon>
        <taxon>Pseudomonadati</taxon>
        <taxon>Bacteroidota</taxon>
        <taxon>Sphingobacteriia</taxon>
        <taxon>Sphingobacteriales</taxon>
        <taxon>Sphingobacteriaceae</taxon>
        <taxon>Sphingobacterium</taxon>
    </lineage>
</organism>
<protein>
    <recommendedName>
        <fullName evidence="3">alpha-L-fucosidase</fullName>
        <ecNumber evidence="3">3.2.1.51</ecNumber>
    </recommendedName>
</protein>
<keyword evidence="5" id="KW-0378">Hydrolase</keyword>
<evidence type="ECO:0000256" key="5">
    <source>
        <dbReference type="ARBA" id="ARBA00022801"/>
    </source>
</evidence>
<evidence type="ECO:0000256" key="6">
    <source>
        <dbReference type="ARBA" id="ARBA00023295"/>
    </source>
</evidence>
<dbReference type="Gene3D" id="2.60.40.1180">
    <property type="entry name" value="Golgi alpha-mannosidase II"/>
    <property type="match status" value="1"/>
</dbReference>
<dbReference type="SMART" id="SM00812">
    <property type="entry name" value="Alpha_L_fucos"/>
    <property type="match status" value="1"/>
</dbReference>
<dbReference type="PATRIC" id="fig|1229276.3.peg.2970"/>
<keyword evidence="4 7" id="KW-0732">Signal</keyword>
<dbReference type="GO" id="GO:0016139">
    <property type="term" value="P:glycoside catabolic process"/>
    <property type="evidence" value="ECO:0007669"/>
    <property type="project" value="TreeGrafter"/>
</dbReference>
<evidence type="ECO:0000256" key="2">
    <source>
        <dbReference type="ARBA" id="ARBA00007951"/>
    </source>
</evidence>
<proteinExistence type="inferred from homology"/>
<dbReference type="PRINTS" id="PR00741">
    <property type="entry name" value="GLHYDRLASE29"/>
</dbReference>
<dbReference type="RefSeq" id="WP_052072413.1">
    <property type="nucleotide sequence ID" value="NZ_JJMU01000053.1"/>
</dbReference>
<name>A0A0B8T653_9SPHI</name>
<dbReference type="Gene3D" id="3.20.20.80">
    <property type="entry name" value="Glycosidases"/>
    <property type="match status" value="1"/>
</dbReference>
<dbReference type="EMBL" id="JJMU01000053">
    <property type="protein sequence ID" value="KGE13344.1"/>
    <property type="molecule type" value="Genomic_DNA"/>
</dbReference>
<dbReference type="PANTHER" id="PTHR10030:SF37">
    <property type="entry name" value="ALPHA-L-FUCOSIDASE-RELATED"/>
    <property type="match status" value="1"/>
</dbReference>
<comment type="caution">
    <text evidence="9">The sequence shown here is derived from an EMBL/GenBank/DDBJ whole genome shotgun (WGS) entry which is preliminary data.</text>
</comment>
<dbReference type="EC" id="3.2.1.51" evidence="3"/>
<dbReference type="Pfam" id="PF01120">
    <property type="entry name" value="Alpha_L_fucos"/>
    <property type="match status" value="1"/>
</dbReference>
<dbReference type="eggNOG" id="COG3669">
    <property type="taxonomic scope" value="Bacteria"/>
</dbReference>